<evidence type="ECO:0000256" key="1">
    <source>
        <dbReference type="ARBA" id="ARBA00010337"/>
    </source>
</evidence>
<comment type="caution">
    <text evidence="9">The sequence shown here is derived from an EMBL/GenBank/DDBJ whole genome shotgun (WGS) entry which is preliminary data.</text>
</comment>
<dbReference type="InterPro" id="IPR042241">
    <property type="entry name" value="GCP_C_sf"/>
</dbReference>
<evidence type="ECO:0000256" key="3">
    <source>
        <dbReference type="ARBA" id="ARBA00022701"/>
    </source>
</evidence>
<dbReference type="InterPro" id="IPR007259">
    <property type="entry name" value="GCP"/>
</dbReference>
<dbReference type="EMBL" id="CAWYQH010000035">
    <property type="protein sequence ID" value="CAK8676920.1"/>
    <property type="molecule type" value="Genomic_DNA"/>
</dbReference>
<evidence type="ECO:0000256" key="6">
    <source>
        <dbReference type="SAM" id="Coils"/>
    </source>
</evidence>
<keyword evidence="6" id="KW-0175">Coiled coil</keyword>
<dbReference type="Pfam" id="PF04130">
    <property type="entry name" value="GCP_C_terminal"/>
    <property type="match status" value="1"/>
</dbReference>
<gene>
    <name evidence="9" type="ORF">CVLEPA_LOCUS6340</name>
</gene>
<dbReference type="InterPro" id="IPR041470">
    <property type="entry name" value="GCP_N"/>
</dbReference>
<evidence type="ECO:0000313" key="9">
    <source>
        <dbReference type="EMBL" id="CAK8676920.1"/>
    </source>
</evidence>
<comment type="subcellular location">
    <subcellularLocation>
        <location evidence="5">Cytoplasm</location>
        <location evidence="5">Cytoskeleton</location>
        <location evidence="5">Microtubule organizing center</location>
    </subcellularLocation>
</comment>
<dbReference type="PANTHER" id="PTHR19302">
    <property type="entry name" value="GAMMA TUBULIN COMPLEX PROTEIN"/>
    <property type="match status" value="1"/>
</dbReference>
<proteinExistence type="inferred from homology"/>
<keyword evidence="10" id="KW-1185">Reference proteome</keyword>
<evidence type="ECO:0000256" key="5">
    <source>
        <dbReference type="RuleBase" id="RU363050"/>
    </source>
</evidence>
<evidence type="ECO:0000259" key="8">
    <source>
        <dbReference type="Pfam" id="PF17681"/>
    </source>
</evidence>
<evidence type="ECO:0000259" key="7">
    <source>
        <dbReference type="Pfam" id="PF04130"/>
    </source>
</evidence>
<dbReference type="PANTHER" id="PTHR19302:SF33">
    <property type="entry name" value="GAMMA-TUBULIN COMPLEX COMPONENT 5"/>
    <property type="match status" value="1"/>
</dbReference>
<keyword evidence="2 5" id="KW-0963">Cytoplasm</keyword>
<dbReference type="Gene3D" id="1.20.120.1900">
    <property type="entry name" value="Gamma-tubulin complex, C-terminal domain"/>
    <property type="match status" value="1"/>
</dbReference>
<evidence type="ECO:0000256" key="2">
    <source>
        <dbReference type="ARBA" id="ARBA00022490"/>
    </source>
</evidence>
<accession>A0ABP0FEP2</accession>
<protein>
    <recommendedName>
        <fullName evidence="5">Gamma-tubulin complex component</fullName>
    </recommendedName>
</protein>
<keyword evidence="4 5" id="KW-0206">Cytoskeleton</keyword>
<dbReference type="CDD" id="cd22572">
    <property type="entry name" value="GCP5_NTD"/>
    <property type="match status" value="1"/>
</dbReference>
<dbReference type="Pfam" id="PF17681">
    <property type="entry name" value="GCP_N_terminal"/>
    <property type="match status" value="1"/>
</dbReference>
<name>A0ABP0FEP2_CLALP</name>
<organism evidence="9 10">
    <name type="scientific">Clavelina lepadiformis</name>
    <name type="common">Light-bulb sea squirt</name>
    <name type="synonym">Ascidia lepadiformis</name>
    <dbReference type="NCBI Taxonomy" id="159417"/>
    <lineage>
        <taxon>Eukaryota</taxon>
        <taxon>Metazoa</taxon>
        <taxon>Chordata</taxon>
        <taxon>Tunicata</taxon>
        <taxon>Ascidiacea</taxon>
        <taxon>Aplousobranchia</taxon>
        <taxon>Clavelinidae</taxon>
        <taxon>Clavelina</taxon>
    </lineage>
</organism>
<feature type="domain" description="Gamma tubulin complex component C-terminal" evidence="7">
    <location>
        <begin position="634"/>
        <end position="943"/>
    </location>
</feature>
<keyword evidence="3 5" id="KW-0493">Microtubule</keyword>
<evidence type="ECO:0000256" key="4">
    <source>
        <dbReference type="ARBA" id="ARBA00023212"/>
    </source>
</evidence>
<feature type="domain" description="Gamma tubulin complex component protein N-terminal" evidence="8">
    <location>
        <begin position="248"/>
        <end position="629"/>
    </location>
</feature>
<dbReference type="InterPro" id="IPR059169">
    <property type="entry name" value="GCP5_N_ext"/>
</dbReference>
<reference evidence="9 10" key="1">
    <citation type="submission" date="2024-02" db="EMBL/GenBank/DDBJ databases">
        <authorList>
            <person name="Daric V."/>
            <person name="Darras S."/>
        </authorList>
    </citation>
    <scope>NUCLEOTIDE SEQUENCE [LARGE SCALE GENOMIC DNA]</scope>
</reference>
<dbReference type="InterPro" id="IPR040457">
    <property type="entry name" value="GCP_C"/>
</dbReference>
<comment type="similarity">
    <text evidence="1 5">Belongs to the TUBGCP family.</text>
</comment>
<sequence>MNLNPKFSRRLRKVTSSLILTLTNFKENSENHELCMDFSLSNFCHHRFLNVDSHKIEQQIKGLSNKFWIYSQPSKSKIFKELCAKFLACDLSPNTCSGGSVHYGLISILLLLAKNPISETYSQASQTISKIESHDDFDWPGYLLEGEDILSYFPWDDSQIDSDTEENSVSTLAFMDNKTAKNNQDQHNQVGLKKEGTQLTILPANVVNTYWQRRKTLSSLDLRNICSLKSPQSSLEEESHRISEINIMREVLWLLSGHENLFVFNFKNGEYHLSEDLQLAHISHDSVKHSLKDFVRRGNIVKRIHQFCFSKDSHACLTYQAFAACLIAYKEKLQQDLQLLEQKMISQQETILLPDLHIALAAHIQILGVLHDVFEYSVKLDKVEEKNAVKASRLLNVLYASVLDEESVAVQQPCDVLTAADVVFNMWLESCRPYIDIVDKWITMGILDDTKQEFILQRSVAVTNCQDAEFWQKAVTVMTENVDQLLPWLCSFLNSISTAGKSMEVLHTINKLNRSSEGVKIHQGGFDNTFTSVYQSFYGGMTNTSPTTNYKPTENQRADVLHGILGKEALLQYNFLKLFKSNAQTNEDHSLRKHKNDRTPLPIRILKSLCPILQVKCSQASMELLDVFKTRFGLQKVLDVFHNFHLMGWGDVMHYFCTQIFEQLLQTSKLNDDIVGLNILLQESMIGRSMDNFMITVTINSGIGHRQETGLLSVQSDKDKAFSYNLVSVTDALELQYPIEWPICMVLSPQCICTYNKMFSYLMQIKRAVFCVETLQFSSLYRHETNTETTTSMTAEPDDMTVGVKAHKLFLLRSRILHVLQHWYGFVMNSVIQAEKHRFSNSMKQVQTLDDILTAHQVFLDRICMLCLLDEKKQPGGKLVQGTIKKIMTLAITFNMLWKRGVSSIHSKNILKFESDFKECSEFLAQILKTVASRGAVPILDSLAYALLS</sequence>
<feature type="coiled-coil region" evidence="6">
    <location>
        <begin position="323"/>
        <end position="350"/>
    </location>
</feature>
<evidence type="ECO:0000313" key="10">
    <source>
        <dbReference type="Proteomes" id="UP001642483"/>
    </source>
</evidence>
<dbReference type="Proteomes" id="UP001642483">
    <property type="component" value="Unassembled WGS sequence"/>
</dbReference>